<feature type="domain" description="Radical SAM core" evidence="13">
    <location>
        <begin position="62"/>
        <end position="297"/>
    </location>
</feature>
<evidence type="ECO:0000256" key="10">
    <source>
        <dbReference type="HAMAP-Rule" id="MF_01612"/>
    </source>
</evidence>
<comment type="subunit">
    <text evidence="10">The FO synthase complex consists of two subunits, CofG and CofH.</text>
</comment>
<evidence type="ECO:0000256" key="8">
    <source>
        <dbReference type="ARBA" id="ARBA00023014"/>
    </source>
</evidence>
<feature type="binding site" evidence="12">
    <location>
        <position position="152"/>
    </location>
    <ligand>
        <name>(3R)-3-methyl-D-ornithine</name>
        <dbReference type="ChEBI" id="CHEBI:64642"/>
    </ligand>
</feature>
<dbReference type="Pfam" id="PF19288">
    <property type="entry name" value="CofH_C"/>
    <property type="match status" value="1"/>
</dbReference>
<comment type="caution">
    <text evidence="14">The sequence shown here is derived from an EMBL/GenBank/DDBJ whole genome shotgun (WGS) entry which is preliminary data.</text>
</comment>
<organism evidence="14 15">
    <name type="scientific">candidate division MSBL1 archaeon SCGC-AAA259B11</name>
    <dbReference type="NCBI Taxonomy" id="1698260"/>
    <lineage>
        <taxon>Archaea</taxon>
        <taxon>Methanobacteriati</taxon>
        <taxon>Methanobacteriota</taxon>
        <taxon>candidate division MSBL1</taxon>
    </lineage>
</organism>
<comment type="cofactor">
    <cofactor evidence="10 11">
        <name>[4Fe-4S] cluster</name>
        <dbReference type="ChEBI" id="CHEBI:49883"/>
    </cofactor>
    <text evidence="10 11">Binds 1 [4Fe-4S] cluster. The cluster is coordinated with 3 cysteines and an exchangeable S-adenosyl-L-methionine.</text>
</comment>
<dbReference type="SMART" id="SM00729">
    <property type="entry name" value="Elp3"/>
    <property type="match status" value="1"/>
</dbReference>
<evidence type="ECO:0000313" key="14">
    <source>
        <dbReference type="EMBL" id="KXA90076.1"/>
    </source>
</evidence>
<feature type="binding site" evidence="10 11">
    <location>
        <position position="80"/>
    </location>
    <ligand>
        <name>[4Fe-4S] cluster</name>
        <dbReference type="ChEBI" id="CHEBI:49883"/>
        <note>4Fe-4S-S-AdoMet</note>
    </ligand>
</feature>
<evidence type="ECO:0000256" key="4">
    <source>
        <dbReference type="ARBA" id="ARBA00022679"/>
    </source>
</evidence>
<dbReference type="GO" id="GO:0044689">
    <property type="term" value="F:7,8-didemethyl-8-hydroxy-5-deazariboflavin synthase activity"/>
    <property type="evidence" value="ECO:0007669"/>
    <property type="project" value="TreeGrafter"/>
</dbReference>
<keyword evidence="15" id="KW-1185">Reference proteome</keyword>
<gene>
    <name evidence="10" type="primary">cofH</name>
    <name evidence="14" type="ORF">AKJ61_01450</name>
</gene>
<comment type="function">
    <text evidence="10">Catalyzes the radical-mediated synthesis of 5-amino-5-(4-hydroxybenzyl)-6-(D-ribitylimino)-5,6-dihydrouracil from 5-amino-6-(D-ribitylamino)uracil and L-tyrosine.</text>
</comment>
<comment type="catalytic activity">
    <reaction evidence="9 10">
        <text>5-amino-6-(D-ribitylamino)uracil + L-tyrosine + S-adenosyl-L-methionine = 5-amino-5-(4-hydroxybenzyl)-6-(D-ribitylimino)-5,6-dihydrouracil + 2-iminoacetate + 5'-deoxyadenosine + L-methionine + H(+)</text>
        <dbReference type="Rhea" id="RHEA:55200"/>
        <dbReference type="ChEBI" id="CHEBI:15378"/>
        <dbReference type="ChEBI" id="CHEBI:15934"/>
        <dbReference type="ChEBI" id="CHEBI:17319"/>
        <dbReference type="ChEBI" id="CHEBI:57844"/>
        <dbReference type="ChEBI" id="CHEBI:58315"/>
        <dbReference type="ChEBI" id="CHEBI:59789"/>
        <dbReference type="ChEBI" id="CHEBI:77846"/>
        <dbReference type="ChEBI" id="CHEBI:85936"/>
        <dbReference type="EC" id="2.5.1.147"/>
    </reaction>
</comment>
<dbReference type="PIRSF" id="PIRSF004762">
    <property type="entry name" value="CHP00423"/>
    <property type="match status" value="1"/>
</dbReference>
<keyword evidence="4 10" id="KW-0808">Transferase</keyword>
<dbReference type="InterPro" id="IPR034405">
    <property type="entry name" value="F420"/>
</dbReference>
<dbReference type="HAMAP" id="MF_01612">
    <property type="entry name" value="FO_synth_sub2"/>
    <property type="match status" value="1"/>
</dbReference>
<name>A0A133U7F4_9EURY</name>
<dbReference type="SFLD" id="SFLDG01388">
    <property type="entry name" value="7_8-didemethyl-8-hydroxy-5-dea"/>
    <property type="match status" value="1"/>
</dbReference>
<sequence length="373" mass="42201">MNLEEISKSSDPEFVEILEKAIERKELTIEEGERLLRSKGSEIENLIEVADKIRREEVGDIVTYVVNRNINFTNICINSCKFCAFHKPSDSPGSFLLSKKEVAKKTQEAVKKGATEICFQGGLNPALTFDDYLEYIRAIRSISDEIHIHSYSPAEIDFMKRDTDLSLEETIEKLKEAGLDSVPGTAAEILVDRVRKIICPNKISVEKWEKIIKTLHKLDVPTTATIMYGHVETPREIASHLAKIREIQKETNGFTELVPLPFASQNTELQKERLVKSLSERDHFVIHAVARLMLNPHIKNIQTSWVKLSPKLAQKTLNAGSNDFSGTLIEENITKAAGGKYQELKSEEIRNLIKEAGRIPKQRTTTYELVVDS</sequence>
<comment type="pathway">
    <text evidence="1 10">Cofactor biosynthesis; coenzyme F0 biosynthesis.</text>
</comment>
<evidence type="ECO:0000259" key="13">
    <source>
        <dbReference type="PROSITE" id="PS51918"/>
    </source>
</evidence>
<dbReference type="AlphaFoldDB" id="A0A133U7F4"/>
<dbReference type="EMBL" id="LHXK01000013">
    <property type="protein sequence ID" value="KXA90076.1"/>
    <property type="molecule type" value="Genomic_DNA"/>
</dbReference>
<dbReference type="GO" id="GO:0051539">
    <property type="term" value="F:4 iron, 4 sulfur cluster binding"/>
    <property type="evidence" value="ECO:0007669"/>
    <property type="project" value="UniProtKB-KW"/>
</dbReference>
<dbReference type="NCBIfam" id="TIGR03551">
    <property type="entry name" value="F420_cofH"/>
    <property type="match status" value="1"/>
</dbReference>
<feature type="binding site" evidence="12">
    <location>
        <position position="304"/>
    </location>
    <ligand>
        <name>(3R)-3-methyl-D-ornithine</name>
        <dbReference type="ChEBI" id="CHEBI:64642"/>
    </ligand>
</feature>
<dbReference type="GO" id="GO:0141093">
    <property type="term" value="F:5-amino-6-(D-ribitylamino)uracil--L-tyrosine 4-hydroxyphenyl transferase activity"/>
    <property type="evidence" value="ECO:0007669"/>
    <property type="project" value="UniProtKB-EC"/>
</dbReference>
<dbReference type="InterPro" id="IPR006638">
    <property type="entry name" value="Elp3/MiaA/NifB-like_rSAM"/>
</dbReference>
<evidence type="ECO:0000256" key="3">
    <source>
        <dbReference type="ARBA" id="ARBA00022485"/>
    </source>
</evidence>
<feature type="binding site" evidence="12">
    <location>
        <position position="188"/>
    </location>
    <ligand>
        <name>S-adenosyl-L-methionine</name>
        <dbReference type="ChEBI" id="CHEBI:59789"/>
    </ligand>
</feature>
<dbReference type="SFLD" id="SFLDF00342">
    <property type="entry name" value="cyclic_dehypoxanthine_futalosi"/>
    <property type="match status" value="1"/>
</dbReference>
<dbReference type="InterPro" id="IPR013785">
    <property type="entry name" value="Aldolase_TIM"/>
</dbReference>
<evidence type="ECO:0000256" key="6">
    <source>
        <dbReference type="ARBA" id="ARBA00022723"/>
    </source>
</evidence>
<dbReference type="InterPro" id="IPR020050">
    <property type="entry name" value="FO_synthase_su2"/>
</dbReference>
<dbReference type="InterPro" id="IPR007197">
    <property type="entry name" value="rSAM"/>
</dbReference>
<evidence type="ECO:0000256" key="7">
    <source>
        <dbReference type="ARBA" id="ARBA00023004"/>
    </source>
</evidence>
<keyword evidence="3 10" id="KW-0004">4Fe-4S</keyword>
<dbReference type="NCBIfam" id="TIGR00423">
    <property type="entry name" value="CofH family radical SAM protein"/>
    <property type="match status" value="1"/>
</dbReference>
<evidence type="ECO:0000256" key="1">
    <source>
        <dbReference type="ARBA" id="ARBA00004712"/>
    </source>
</evidence>
<dbReference type="CDD" id="cd01335">
    <property type="entry name" value="Radical_SAM"/>
    <property type="match status" value="1"/>
</dbReference>
<dbReference type="EC" id="2.5.1.147" evidence="2 10"/>
<dbReference type="Gene3D" id="3.20.20.70">
    <property type="entry name" value="Aldolase class I"/>
    <property type="match status" value="1"/>
</dbReference>
<keyword evidence="8 10" id="KW-0411">Iron-sulfur</keyword>
<evidence type="ECO:0000256" key="5">
    <source>
        <dbReference type="ARBA" id="ARBA00022691"/>
    </source>
</evidence>
<dbReference type="SUPFAM" id="SSF102114">
    <property type="entry name" value="Radical SAM enzymes"/>
    <property type="match status" value="1"/>
</dbReference>
<dbReference type="SFLD" id="SFLDS00029">
    <property type="entry name" value="Radical_SAM"/>
    <property type="match status" value="2"/>
</dbReference>
<keyword evidence="5 10" id="KW-0949">S-adenosyl-L-methionine</keyword>
<dbReference type="InterPro" id="IPR058240">
    <property type="entry name" value="rSAM_sf"/>
</dbReference>
<dbReference type="UniPathway" id="UPA00072"/>
<accession>A0A133U7F4</accession>
<feature type="binding site" evidence="12">
    <location>
        <position position="82"/>
    </location>
    <ligand>
        <name>S-adenosyl-L-methionine</name>
        <dbReference type="ChEBI" id="CHEBI:59789"/>
    </ligand>
</feature>
<proteinExistence type="inferred from homology"/>
<evidence type="ECO:0000256" key="9">
    <source>
        <dbReference type="ARBA" id="ARBA00048468"/>
    </source>
</evidence>
<dbReference type="PANTHER" id="PTHR43076:SF1">
    <property type="entry name" value="LIPOYL SYNTHASE 2"/>
    <property type="match status" value="1"/>
</dbReference>
<feature type="binding site" evidence="10 11">
    <location>
        <position position="83"/>
    </location>
    <ligand>
        <name>[4Fe-4S] cluster</name>
        <dbReference type="ChEBI" id="CHEBI:49883"/>
        <note>4Fe-4S-S-AdoMet</note>
    </ligand>
</feature>
<keyword evidence="7 10" id="KW-0408">Iron</keyword>
<dbReference type="InterPro" id="IPR019940">
    <property type="entry name" value="CofH_family"/>
</dbReference>
<evidence type="ECO:0000256" key="2">
    <source>
        <dbReference type="ARBA" id="ARBA00012289"/>
    </source>
</evidence>
<comment type="similarity">
    <text evidence="10">Belongs to the radical SAM superfamily. CofH family.</text>
</comment>
<dbReference type="GO" id="GO:0005506">
    <property type="term" value="F:iron ion binding"/>
    <property type="evidence" value="ECO:0007669"/>
    <property type="project" value="UniProtKB-UniRule"/>
</dbReference>
<dbReference type="SFLD" id="SFLDF00343">
    <property type="entry name" value="aminofutalosine_synthase_(mqnE"/>
    <property type="match status" value="1"/>
</dbReference>
<evidence type="ECO:0000256" key="12">
    <source>
        <dbReference type="PIRSR" id="PIRSR004762-2"/>
    </source>
</evidence>
<evidence type="ECO:0000256" key="11">
    <source>
        <dbReference type="PIRSR" id="PIRSR004762-1"/>
    </source>
</evidence>
<dbReference type="PANTHER" id="PTHR43076">
    <property type="entry name" value="FO SYNTHASE (COFH)"/>
    <property type="match status" value="1"/>
</dbReference>
<dbReference type="InterPro" id="IPR045567">
    <property type="entry name" value="CofH/MnqC-like_C"/>
</dbReference>
<dbReference type="Pfam" id="PF04055">
    <property type="entry name" value="Radical_SAM"/>
    <property type="match status" value="1"/>
</dbReference>
<evidence type="ECO:0000313" key="15">
    <source>
        <dbReference type="Proteomes" id="UP000070184"/>
    </source>
</evidence>
<dbReference type="Proteomes" id="UP000070184">
    <property type="component" value="Unassembled WGS sequence"/>
</dbReference>
<feature type="binding site" evidence="10 11">
    <location>
        <position position="76"/>
    </location>
    <ligand>
        <name>[4Fe-4S] cluster</name>
        <dbReference type="ChEBI" id="CHEBI:49883"/>
        <note>4Fe-4S-S-AdoMet</note>
    </ligand>
</feature>
<reference evidence="14 15" key="1">
    <citation type="journal article" date="2016" name="Sci. Rep.">
        <title>Metabolic traits of an uncultured archaeal lineage -MSBL1- from brine pools of the Red Sea.</title>
        <authorList>
            <person name="Mwirichia R."/>
            <person name="Alam I."/>
            <person name="Rashid M."/>
            <person name="Vinu M."/>
            <person name="Ba-Alawi W."/>
            <person name="Anthony Kamau A."/>
            <person name="Kamanda Ngugi D."/>
            <person name="Goker M."/>
            <person name="Klenk H.P."/>
            <person name="Bajic V."/>
            <person name="Stingl U."/>
        </authorList>
    </citation>
    <scope>NUCLEOTIDE SEQUENCE [LARGE SCALE GENOMIC DNA]</scope>
    <source>
        <strain evidence="14">SCGC-AAA259B11</strain>
    </source>
</reference>
<dbReference type="SFLD" id="SFLDG01389">
    <property type="entry name" value="menaquinone_synthsis_involved"/>
    <property type="match status" value="1"/>
</dbReference>
<protein>
    <recommendedName>
        <fullName evidence="2 10">5-amino-6-(D-ribitylamino)uracil--L-tyrosine 4-hydroxyphenyl transferase</fullName>
        <ecNumber evidence="2 10">2.5.1.147</ecNumber>
    </recommendedName>
    <alternativeName>
        <fullName evidence="10">FO synthase subunit 2</fullName>
    </alternativeName>
</protein>
<dbReference type="PATRIC" id="fig|1698260.3.peg.184"/>
<keyword evidence="6 10" id="KW-0479">Metal-binding</keyword>
<dbReference type="PROSITE" id="PS51918">
    <property type="entry name" value="RADICAL_SAM"/>
    <property type="match status" value="1"/>
</dbReference>
<dbReference type="NCBIfam" id="NF005609">
    <property type="entry name" value="PRK07360.1"/>
    <property type="match status" value="1"/>
</dbReference>
<dbReference type="SFLD" id="SFLDG01064">
    <property type="entry name" value="F420__menaquinone_cofactor_bio"/>
    <property type="match status" value="2"/>
</dbReference>